<reference evidence="3" key="4">
    <citation type="submission" date="2023-01" db="EMBL/GenBank/DDBJ databases">
        <title>Draft genome sequence of Methylobacterium oxalidis strain NBRC 107715.</title>
        <authorList>
            <person name="Sun Q."/>
            <person name="Mori K."/>
        </authorList>
    </citation>
    <scope>NUCLEOTIDE SEQUENCE</scope>
    <source>
        <strain evidence="3">NBRC 107715</strain>
    </source>
</reference>
<protein>
    <submittedName>
        <fullName evidence="2">Uncharacterized protein</fullName>
    </submittedName>
</protein>
<dbReference type="RefSeq" id="WP_147029233.1">
    <property type="nucleotide sequence ID" value="NZ_BJZU01000191.1"/>
</dbReference>
<reference evidence="5" key="2">
    <citation type="journal article" date="2019" name="Int. J. Syst. Evol. Microbiol.">
        <title>The Global Catalogue of Microorganisms (GCM) 10K type strain sequencing project: providing services to taxonomists for standard genome sequencing and annotation.</title>
        <authorList>
            <consortium name="The Broad Institute Genomics Platform"/>
            <consortium name="The Broad Institute Genome Sequencing Center for Infectious Disease"/>
            <person name="Wu L."/>
            <person name="Ma J."/>
        </authorList>
    </citation>
    <scope>NUCLEOTIDE SEQUENCE [LARGE SCALE GENOMIC DNA]</scope>
    <source>
        <strain evidence="5">NBRC 107715</strain>
    </source>
</reference>
<reference evidence="2 4" key="3">
    <citation type="submission" date="2019-07" db="EMBL/GenBank/DDBJ databases">
        <title>Whole genome shotgun sequence of Methylobacterium oxalidis NBRC 107715.</title>
        <authorList>
            <person name="Hosoyama A."/>
            <person name="Uohara A."/>
            <person name="Ohji S."/>
            <person name="Ichikawa N."/>
        </authorList>
    </citation>
    <scope>NUCLEOTIDE SEQUENCE [LARGE SCALE GENOMIC DNA]</scope>
    <source>
        <strain evidence="2 4">NBRC 107715</strain>
    </source>
</reference>
<keyword evidence="1" id="KW-0472">Membrane</keyword>
<dbReference type="OrthoDB" id="7990384at2"/>
<evidence type="ECO:0000313" key="2">
    <source>
        <dbReference type="EMBL" id="GEP07832.1"/>
    </source>
</evidence>
<reference evidence="3" key="1">
    <citation type="journal article" date="2014" name="Int. J. Syst. Evol. Microbiol.">
        <title>Complete genome of a new Firmicutes species belonging to the dominant human colonic microbiota ('Ruminococcus bicirculans') reveals two chromosomes and a selective capacity to utilize plant glucans.</title>
        <authorList>
            <consortium name="NISC Comparative Sequencing Program"/>
            <person name="Wegmann U."/>
            <person name="Louis P."/>
            <person name="Goesmann A."/>
            <person name="Henrissat B."/>
            <person name="Duncan S.H."/>
            <person name="Flint H.J."/>
        </authorList>
    </citation>
    <scope>NUCLEOTIDE SEQUENCE</scope>
    <source>
        <strain evidence="3">NBRC 107715</strain>
    </source>
</reference>
<dbReference type="Proteomes" id="UP001156856">
    <property type="component" value="Unassembled WGS sequence"/>
</dbReference>
<evidence type="ECO:0000313" key="5">
    <source>
        <dbReference type="Proteomes" id="UP001156856"/>
    </source>
</evidence>
<keyword evidence="5" id="KW-1185">Reference proteome</keyword>
<name>A0A512JCY6_9HYPH</name>
<keyword evidence="1" id="KW-0812">Transmembrane</keyword>
<gene>
    <name evidence="3" type="ORF">GCM10007888_32530</name>
    <name evidence="2" type="ORF">MOX02_58700</name>
</gene>
<evidence type="ECO:0000313" key="4">
    <source>
        <dbReference type="Proteomes" id="UP000321960"/>
    </source>
</evidence>
<comment type="caution">
    <text evidence="2">The sequence shown here is derived from an EMBL/GenBank/DDBJ whole genome shotgun (WGS) entry which is preliminary data.</text>
</comment>
<evidence type="ECO:0000313" key="3">
    <source>
        <dbReference type="EMBL" id="GLS64872.1"/>
    </source>
</evidence>
<accession>A0A512JCY6</accession>
<feature type="transmembrane region" description="Helical" evidence="1">
    <location>
        <begin position="27"/>
        <end position="50"/>
    </location>
</feature>
<evidence type="ECO:0000256" key="1">
    <source>
        <dbReference type="SAM" id="Phobius"/>
    </source>
</evidence>
<dbReference type="EMBL" id="BJZU01000191">
    <property type="protein sequence ID" value="GEP07832.1"/>
    <property type="molecule type" value="Genomic_DNA"/>
</dbReference>
<sequence>MISSTDATEIQLEANPGFERRWNHVQTALQCLIALFVSAGLVGLFGQGWLARATKAFDRAPLQVHYERLLRANAPTEVRVTVASPLPSETLQIGVGSELLEHASINSTQPRAASIDATASGVTYSFRLGPDRQGAITFKLAPRRIGWIVAQLSSQGEQLDLPLLIYP</sequence>
<proteinExistence type="predicted"/>
<dbReference type="EMBL" id="BSPK01000054">
    <property type="protein sequence ID" value="GLS64872.1"/>
    <property type="molecule type" value="Genomic_DNA"/>
</dbReference>
<organism evidence="2 4">
    <name type="scientific">Methylobacterium oxalidis</name>
    <dbReference type="NCBI Taxonomy" id="944322"/>
    <lineage>
        <taxon>Bacteria</taxon>
        <taxon>Pseudomonadati</taxon>
        <taxon>Pseudomonadota</taxon>
        <taxon>Alphaproteobacteria</taxon>
        <taxon>Hyphomicrobiales</taxon>
        <taxon>Methylobacteriaceae</taxon>
        <taxon>Methylobacterium</taxon>
    </lineage>
</organism>
<keyword evidence="1" id="KW-1133">Transmembrane helix</keyword>
<dbReference type="AlphaFoldDB" id="A0A512JCY6"/>
<dbReference type="Proteomes" id="UP000321960">
    <property type="component" value="Unassembled WGS sequence"/>
</dbReference>